<evidence type="ECO:0000256" key="1">
    <source>
        <dbReference type="SAM" id="MobiDB-lite"/>
    </source>
</evidence>
<dbReference type="HOGENOM" id="CLU_020999_1_2_1"/>
<feature type="compositionally biased region" description="Low complexity" evidence="1">
    <location>
        <begin position="595"/>
        <end position="612"/>
    </location>
</feature>
<proteinExistence type="predicted"/>
<dbReference type="PANTHER" id="PTHR35711:SF1">
    <property type="entry name" value="ECTODERMAL, ISOFORM F"/>
    <property type="match status" value="1"/>
</dbReference>
<dbReference type="PANTHER" id="PTHR35711">
    <property type="entry name" value="EXPRESSED PROTEIN"/>
    <property type="match status" value="1"/>
</dbReference>
<name>A0A0C3CG69_HEBCY</name>
<feature type="compositionally biased region" description="Acidic residues" evidence="1">
    <location>
        <begin position="146"/>
        <end position="168"/>
    </location>
</feature>
<dbReference type="EMBL" id="KN831776">
    <property type="protein sequence ID" value="KIM43144.1"/>
    <property type="molecule type" value="Genomic_DNA"/>
</dbReference>
<evidence type="ECO:0000313" key="2">
    <source>
        <dbReference type="EMBL" id="KIM43144.1"/>
    </source>
</evidence>
<feature type="compositionally biased region" description="Basic residues" evidence="1">
    <location>
        <begin position="747"/>
        <end position="763"/>
    </location>
</feature>
<dbReference type="STRING" id="686832.A0A0C3CG69"/>
<feature type="compositionally biased region" description="Acidic residues" evidence="1">
    <location>
        <begin position="96"/>
        <end position="130"/>
    </location>
</feature>
<evidence type="ECO:0000313" key="3">
    <source>
        <dbReference type="Proteomes" id="UP000053424"/>
    </source>
</evidence>
<feature type="compositionally biased region" description="Low complexity" evidence="1">
    <location>
        <begin position="134"/>
        <end position="145"/>
    </location>
</feature>
<dbReference type="OrthoDB" id="3341212at2759"/>
<feature type="region of interest" description="Disordered" evidence="1">
    <location>
        <begin position="567"/>
        <end position="612"/>
    </location>
</feature>
<keyword evidence="3" id="KW-1185">Reference proteome</keyword>
<sequence>MPNESTKKNLPANVPPKLRVVAHNARIEQALEREISGQRASVLKTNPKLNPSQAMWTVQEQILANNPWEPLKNGKCPINDLPNEILAYIFSIGVKEEEEGDDSEYEDEAEGEEDDEWEDMDTDDEFDDGGEGGSSPPSGGSPIELSDTDDSDSDSDLDDEDDDDDEEPGVPFQVLVSHVCKRWREVALDSHILWTTLDFAKRPRLERARMYMARSGGLPLNIRINCTFPENVDEEDHPDHPLYNENKALRKKAIHDALVAERGEDYSDSMDVSDDEEEDDNDRFLSQQELAQILDLIEPKVSHWGTFEFHASTYGYIHLLISRLHALPSAPMLESFEVYHIEDCDDYEVFNGDDKTSFLPFHGDAPLLKEAIFWGVHIDWDAALPSFLRGLHVFELSFHTKDVRPSYKTFTQIINNSPDLHTLSLSLSGPALGNDVPYDTDIEEGGWGATPLTILSLRELALQFHDLKYALALVKHLDIPNVTSLLLNFDEEDYSEFVDALLKPVKGRTENILAHIEHVKISGLPCNVYSAEALLGQLGKLKSLNIKVRGWEESIIFQKLSDPYSGRPSTTINVANAEPPQQQEQQDPTATVPQATGLGSAPSSSPTSPLPTSNAPLPTVFCPRLESIVTCHVTGMQLKHLLLARRKLGVPLKRVSMSQEDPLSVKEERWIRANVEEFDFFEPSDSEDEEELITDDDENGEDGDEGDGGDDDNDEEEDDDDDEDEDEDEGDENQTPQTALFSPLARHLGRGRRGRHRRSMDLD</sequence>
<dbReference type="AlphaFoldDB" id="A0A0C3CG69"/>
<feature type="region of interest" description="Disordered" evidence="1">
    <location>
        <begin position="96"/>
        <end position="169"/>
    </location>
</feature>
<reference evidence="2 3" key="1">
    <citation type="submission" date="2014-04" db="EMBL/GenBank/DDBJ databases">
        <authorList>
            <consortium name="DOE Joint Genome Institute"/>
            <person name="Kuo A."/>
            <person name="Gay G."/>
            <person name="Dore J."/>
            <person name="Kohler A."/>
            <person name="Nagy L.G."/>
            <person name="Floudas D."/>
            <person name="Copeland A."/>
            <person name="Barry K.W."/>
            <person name="Cichocki N."/>
            <person name="Veneault-Fourrey C."/>
            <person name="LaButti K."/>
            <person name="Lindquist E.A."/>
            <person name="Lipzen A."/>
            <person name="Lundell T."/>
            <person name="Morin E."/>
            <person name="Murat C."/>
            <person name="Sun H."/>
            <person name="Tunlid A."/>
            <person name="Henrissat B."/>
            <person name="Grigoriev I.V."/>
            <person name="Hibbett D.S."/>
            <person name="Martin F."/>
            <person name="Nordberg H.P."/>
            <person name="Cantor M.N."/>
            <person name="Hua S.X."/>
        </authorList>
    </citation>
    <scope>NUCLEOTIDE SEQUENCE [LARGE SCALE GENOMIC DNA]</scope>
    <source>
        <strain evidence="3">h7</strain>
    </source>
</reference>
<accession>A0A0C3CG69</accession>
<organism evidence="2 3">
    <name type="scientific">Hebeloma cylindrosporum</name>
    <dbReference type="NCBI Taxonomy" id="76867"/>
    <lineage>
        <taxon>Eukaryota</taxon>
        <taxon>Fungi</taxon>
        <taxon>Dikarya</taxon>
        <taxon>Basidiomycota</taxon>
        <taxon>Agaricomycotina</taxon>
        <taxon>Agaricomycetes</taxon>
        <taxon>Agaricomycetidae</taxon>
        <taxon>Agaricales</taxon>
        <taxon>Agaricineae</taxon>
        <taxon>Hymenogastraceae</taxon>
        <taxon>Hebeloma</taxon>
    </lineage>
</organism>
<reference evidence="3" key="2">
    <citation type="submission" date="2015-01" db="EMBL/GenBank/DDBJ databases">
        <title>Evolutionary Origins and Diversification of the Mycorrhizal Mutualists.</title>
        <authorList>
            <consortium name="DOE Joint Genome Institute"/>
            <consortium name="Mycorrhizal Genomics Consortium"/>
            <person name="Kohler A."/>
            <person name="Kuo A."/>
            <person name="Nagy L.G."/>
            <person name="Floudas D."/>
            <person name="Copeland A."/>
            <person name="Barry K.W."/>
            <person name="Cichocki N."/>
            <person name="Veneault-Fourrey C."/>
            <person name="LaButti K."/>
            <person name="Lindquist E.A."/>
            <person name="Lipzen A."/>
            <person name="Lundell T."/>
            <person name="Morin E."/>
            <person name="Murat C."/>
            <person name="Riley R."/>
            <person name="Ohm R."/>
            <person name="Sun H."/>
            <person name="Tunlid A."/>
            <person name="Henrissat B."/>
            <person name="Grigoriev I.V."/>
            <person name="Hibbett D.S."/>
            <person name="Martin F."/>
        </authorList>
    </citation>
    <scope>NUCLEOTIDE SEQUENCE [LARGE SCALE GENOMIC DNA]</scope>
    <source>
        <strain evidence="3">h7</strain>
    </source>
</reference>
<feature type="region of interest" description="Disordered" evidence="1">
    <location>
        <begin position="682"/>
        <end position="763"/>
    </location>
</feature>
<dbReference type="Proteomes" id="UP000053424">
    <property type="component" value="Unassembled WGS sequence"/>
</dbReference>
<feature type="compositionally biased region" description="Acidic residues" evidence="1">
    <location>
        <begin position="682"/>
        <end position="732"/>
    </location>
</feature>
<gene>
    <name evidence="2" type="ORF">M413DRAFT_443953</name>
</gene>
<protein>
    <submittedName>
        <fullName evidence="2">Uncharacterized protein</fullName>
    </submittedName>
</protein>